<dbReference type="Proteomes" id="UP001183226">
    <property type="component" value="Unassembled WGS sequence"/>
</dbReference>
<name>A0ABU2L0E4_9ACTN</name>
<feature type="region of interest" description="Disordered" evidence="1">
    <location>
        <begin position="1"/>
        <end position="29"/>
    </location>
</feature>
<reference evidence="3" key="1">
    <citation type="submission" date="2023-07" db="EMBL/GenBank/DDBJ databases">
        <title>30 novel species of actinomycetes from the DSMZ collection.</title>
        <authorList>
            <person name="Nouioui I."/>
        </authorList>
    </citation>
    <scope>NUCLEOTIDE SEQUENCE [LARGE SCALE GENOMIC DNA]</scope>
    <source>
        <strain evidence="3">DSM 45055</strain>
    </source>
</reference>
<proteinExistence type="predicted"/>
<organism evidence="2 3">
    <name type="scientific">Streptomonospora wellingtoniae</name>
    <dbReference type="NCBI Taxonomy" id="3075544"/>
    <lineage>
        <taxon>Bacteria</taxon>
        <taxon>Bacillati</taxon>
        <taxon>Actinomycetota</taxon>
        <taxon>Actinomycetes</taxon>
        <taxon>Streptosporangiales</taxon>
        <taxon>Nocardiopsidaceae</taxon>
        <taxon>Streptomonospora</taxon>
    </lineage>
</organism>
<evidence type="ECO:0000313" key="2">
    <source>
        <dbReference type="EMBL" id="MDT0305024.1"/>
    </source>
</evidence>
<protein>
    <submittedName>
        <fullName evidence="2">Uncharacterized protein</fullName>
    </submittedName>
</protein>
<comment type="caution">
    <text evidence="2">The sequence shown here is derived from an EMBL/GenBank/DDBJ whole genome shotgun (WGS) entry which is preliminary data.</text>
</comment>
<sequence>MIQSYRATDEETQACQEIGSIPGHSTEVPSHEKIVRLPEVMRQYIPNPGSE</sequence>
<gene>
    <name evidence="2" type="ORF">RM446_23120</name>
</gene>
<evidence type="ECO:0000256" key="1">
    <source>
        <dbReference type="SAM" id="MobiDB-lite"/>
    </source>
</evidence>
<accession>A0ABU2L0E4</accession>
<dbReference type="EMBL" id="JAVREK010000034">
    <property type="protein sequence ID" value="MDT0305024.1"/>
    <property type="molecule type" value="Genomic_DNA"/>
</dbReference>
<evidence type="ECO:0000313" key="3">
    <source>
        <dbReference type="Proteomes" id="UP001183226"/>
    </source>
</evidence>
<keyword evidence="3" id="KW-1185">Reference proteome</keyword>